<keyword evidence="3" id="KW-1185">Reference proteome</keyword>
<evidence type="ECO:0000313" key="3">
    <source>
        <dbReference type="Proteomes" id="UP000281406"/>
    </source>
</evidence>
<gene>
    <name evidence="2" type="ORF">DPX16_8764</name>
</gene>
<dbReference type="Proteomes" id="UP000281406">
    <property type="component" value="Unassembled WGS sequence"/>
</dbReference>
<comment type="caution">
    <text evidence="2">The sequence shown here is derived from an EMBL/GenBank/DDBJ whole genome shotgun (WGS) entry which is preliminary data.</text>
</comment>
<dbReference type="EMBL" id="RJVU01046259">
    <property type="protein sequence ID" value="ROL44342.1"/>
    <property type="molecule type" value="Genomic_DNA"/>
</dbReference>
<name>A0A3N0YDQ4_ANAGA</name>
<evidence type="ECO:0000256" key="1">
    <source>
        <dbReference type="SAM" id="Phobius"/>
    </source>
</evidence>
<dbReference type="OrthoDB" id="8811846at2759"/>
<organism evidence="2 3">
    <name type="scientific">Anabarilius grahami</name>
    <name type="common">Kanglang fish</name>
    <name type="synonym">Barilius grahami</name>
    <dbReference type="NCBI Taxonomy" id="495550"/>
    <lineage>
        <taxon>Eukaryota</taxon>
        <taxon>Metazoa</taxon>
        <taxon>Chordata</taxon>
        <taxon>Craniata</taxon>
        <taxon>Vertebrata</taxon>
        <taxon>Euteleostomi</taxon>
        <taxon>Actinopterygii</taxon>
        <taxon>Neopterygii</taxon>
        <taxon>Teleostei</taxon>
        <taxon>Ostariophysi</taxon>
        <taxon>Cypriniformes</taxon>
        <taxon>Xenocyprididae</taxon>
        <taxon>Xenocypridinae</taxon>
        <taxon>Xenocypridinae incertae sedis</taxon>
        <taxon>Anabarilius</taxon>
    </lineage>
</organism>
<keyword evidence="1" id="KW-0812">Transmembrane</keyword>
<evidence type="ECO:0000313" key="2">
    <source>
        <dbReference type="EMBL" id="ROL44342.1"/>
    </source>
</evidence>
<keyword evidence="1" id="KW-0472">Membrane</keyword>
<keyword evidence="1" id="KW-1133">Transmembrane helix</keyword>
<dbReference type="AlphaFoldDB" id="A0A3N0YDQ4"/>
<proteinExistence type="predicted"/>
<feature type="transmembrane region" description="Helical" evidence="1">
    <location>
        <begin position="53"/>
        <end position="73"/>
    </location>
</feature>
<accession>A0A3N0YDQ4</accession>
<reference evidence="2 3" key="1">
    <citation type="submission" date="2018-10" db="EMBL/GenBank/DDBJ databases">
        <title>Genome assembly for a Yunnan-Guizhou Plateau 3E fish, Anabarilius grahami (Regan), and its evolutionary and genetic applications.</title>
        <authorList>
            <person name="Jiang W."/>
        </authorList>
    </citation>
    <scope>NUCLEOTIDE SEQUENCE [LARGE SCALE GENOMIC DNA]</scope>
    <source>
        <strain evidence="2">AG-KIZ</strain>
        <tissue evidence="2">Muscle</tissue>
    </source>
</reference>
<protein>
    <submittedName>
        <fullName evidence="2">Uncharacterized protein</fullName>
    </submittedName>
</protein>
<sequence>MIDERIIWRNFFTPTPDDLPRLLQNGSTEEPIWTTTVAHIGRPDPKLPSLSTYLGLFVCLLLFLLALMIVMLYRMKHTIAPLPSDVESAGQTEMFPEGGSEVSIYSAD</sequence>